<gene>
    <name evidence="4" type="ORF">GMD30_14385</name>
    <name evidence="3" type="ORF">M72_28661</name>
</gene>
<dbReference type="InterPro" id="IPR000073">
    <property type="entry name" value="AB_hydrolase_1"/>
</dbReference>
<dbReference type="STRING" id="301302.ERS852420_03387"/>
<dbReference type="GeneID" id="99748874"/>
<dbReference type="AlphaFoldDB" id="A0A0M6WKF3"/>
<dbReference type="EMBL" id="WNAL01000038">
    <property type="protein sequence ID" value="MTR82842.1"/>
    <property type="molecule type" value="Genomic_DNA"/>
</dbReference>
<keyword evidence="5" id="KW-1185">Reference proteome</keyword>
<sequence length="316" mass="36000">MKKGTKKFLFLSVATLAGMYAYNQFVASTSTKKNMLPTKNGSYYSWKQGNVFYTKTGTGDPVLLIHDTNSASSSVEWSKISKRLQKKHTVYTMDLLGCGLSDKPGLSYTNYMYVQLITAFIKDIIKSKTSVVASNLSSSFVIMANQLDASIIDKMIFINPVSFHSMDAMPDQQSKLKQTIINLPLVGTFIYNLLMNPKRIDRQFRFIYYCRPQLISSKTKDAYYEAAHMDNSNGKYLYSSLLGNYMNIDLRHAVKKITKPVSFIISSDIKANYKTAQEYRKLNSNIDITYVSNCKLYPQLENPEKVYQIIENKLSN</sequence>
<reference evidence="4 6" key="3">
    <citation type="journal article" date="2019" name="Nat. Med.">
        <title>A library of human gut bacterial isolates paired with longitudinal multiomics data enables mechanistic microbiome research.</title>
        <authorList>
            <person name="Poyet M."/>
            <person name="Groussin M."/>
            <person name="Gibbons S.M."/>
            <person name="Avila-Pacheco J."/>
            <person name="Jiang X."/>
            <person name="Kearney S.M."/>
            <person name="Perrotta A.R."/>
            <person name="Berdy B."/>
            <person name="Zhao S."/>
            <person name="Lieberman T.D."/>
            <person name="Swanson P.K."/>
            <person name="Smith M."/>
            <person name="Roesemann S."/>
            <person name="Alexander J.E."/>
            <person name="Rich S.A."/>
            <person name="Livny J."/>
            <person name="Vlamakis H."/>
            <person name="Clish C."/>
            <person name="Bullock K."/>
            <person name="Deik A."/>
            <person name="Scott J."/>
            <person name="Pierce K.A."/>
            <person name="Xavier R.J."/>
            <person name="Alm E.J."/>
        </authorList>
    </citation>
    <scope>NUCLEOTIDE SEQUENCE [LARGE SCALE GENOMIC DNA]</scope>
    <source>
        <strain evidence="4 6">BIOML-A1</strain>
    </source>
</reference>
<proteinExistence type="predicted"/>
<evidence type="ECO:0000313" key="3">
    <source>
        <dbReference type="EMBL" id="CRL37474.1"/>
    </source>
</evidence>
<dbReference type="EMBL" id="CVRR01000018">
    <property type="protein sequence ID" value="CRL37474.1"/>
    <property type="molecule type" value="Genomic_DNA"/>
</dbReference>
<evidence type="ECO:0000256" key="1">
    <source>
        <dbReference type="SAM" id="SignalP"/>
    </source>
</evidence>
<keyword evidence="1" id="KW-0732">Signal</keyword>
<dbReference type="Pfam" id="PF00561">
    <property type="entry name" value="Abhydrolase_1"/>
    <property type="match status" value="1"/>
</dbReference>
<dbReference type="Gene3D" id="3.40.50.1820">
    <property type="entry name" value="alpha/beta hydrolase"/>
    <property type="match status" value="1"/>
</dbReference>
<dbReference type="PANTHER" id="PTHR46438:SF2">
    <property type="entry name" value="ALPHA_BETA-HYDROLASES SUPERFAMILY PROTEIN"/>
    <property type="match status" value="1"/>
</dbReference>
<reference evidence="3" key="2">
    <citation type="submission" date="2015-05" db="EMBL/GenBank/DDBJ databases">
        <authorList>
            <person name="Wang D.B."/>
            <person name="Wang M."/>
        </authorList>
    </citation>
    <scope>NUCLEOTIDE SEQUENCE [LARGE SCALE GENOMIC DNA]</scope>
    <source>
        <strain evidence="3">M72</strain>
    </source>
</reference>
<dbReference type="GO" id="GO:0016787">
    <property type="term" value="F:hydrolase activity"/>
    <property type="evidence" value="ECO:0007669"/>
    <property type="project" value="UniProtKB-KW"/>
</dbReference>
<dbReference type="Proteomes" id="UP000446657">
    <property type="component" value="Unassembled WGS sequence"/>
</dbReference>
<evidence type="ECO:0000259" key="2">
    <source>
        <dbReference type="Pfam" id="PF00561"/>
    </source>
</evidence>
<organism evidence="3 5">
    <name type="scientific">Roseburia faecis</name>
    <dbReference type="NCBI Taxonomy" id="301302"/>
    <lineage>
        <taxon>Bacteria</taxon>
        <taxon>Bacillati</taxon>
        <taxon>Bacillota</taxon>
        <taxon>Clostridia</taxon>
        <taxon>Lachnospirales</taxon>
        <taxon>Lachnospiraceae</taxon>
        <taxon>Roseburia</taxon>
    </lineage>
</organism>
<protein>
    <submittedName>
        <fullName evidence="3 4">Alpha/beta hydrolase</fullName>
    </submittedName>
</protein>
<evidence type="ECO:0000313" key="5">
    <source>
        <dbReference type="Proteomes" id="UP000049979"/>
    </source>
</evidence>
<evidence type="ECO:0000313" key="4">
    <source>
        <dbReference type="EMBL" id="MTR82842.1"/>
    </source>
</evidence>
<accession>A0A0M6WKF3</accession>
<name>A0A0M6WKF3_9FIRM</name>
<dbReference type="Proteomes" id="UP000049979">
    <property type="component" value="Unassembled WGS sequence"/>
</dbReference>
<dbReference type="RefSeq" id="WP_022044933.1">
    <property type="nucleotide sequence ID" value="NZ_CP173697.1"/>
</dbReference>
<feature type="domain" description="AB hydrolase-1" evidence="2">
    <location>
        <begin position="61"/>
        <end position="178"/>
    </location>
</feature>
<dbReference type="PANTHER" id="PTHR46438">
    <property type="entry name" value="ALPHA/BETA-HYDROLASES SUPERFAMILY PROTEIN"/>
    <property type="match status" value="1"/>
</dbReference>
<dbReference type="InterPro" id="IPR029058">
    <property type="entry name" value="AB_hydrolase_fold"/>
</dbReference>
<reference evidence="5" key="1">
    <citation type="submission" date="2015-05" db="EMBL/GenBank/DDBJ databases">
        <authorList>
            <consortium name="Pathogen Informatics"/>
        </authorList>
    </citation>
    <scope>NUCLEOTIDE SEQUENCE [LARGE SCALE GENOMIC DNA]</scope>
    <source>
        <strain evidence="5">M72</strain>
    </source>
</reference>
<feature type="chain" id="PRO_5041793769" evidence="1">
    <location>
        <begin position="27"/>
        <end position="316"/>
    </location>
</feature>
<keyword evidence="3" id="KW-0378">Hydrolase</keyword>
<dbReference type="OrthoDB" id="9808398at2"/>
<evidence type="ECO:0000313" key="6">
    <source>
        <dbReference type="Proteomes" id="UP000446657"/>
    </source>
</evidence>
<feature type="signal peptide" evidence="1">
    <location>
        <begin position="1"/>
        <end position="26"/>
    </location>
</feature>
<dbReference type="SUPFAM" id="SSF53474">
    <property type="entry name" value="alpha/beta-Hydrolases"/>
    <property type="match status" value="1"/>
</dbReference>